<evidence type="ECO:0000259" key="3">
    <source>
        <dbReference type="Pfam" id="PF06725"/>
    </source>
</evidence>
<dbReference type="SUPFAM" id="SSF50685">
    <property type="entry name" value="Barwin-like endoglucanases"/>
    <property type="match status" value="1"/>
</dbReference>
<accession>A0ABU5MSP6</accession>
<dbReference type="InterPro" id="IPR051933">
    <property type="entry name" value="Resuscitation_pf_RpfB"/>
</dbReference>
<name>A0ABU5MSP6_9BACT</name>
<dbReference type="Gene3D" id="2.40.40.10">
    <property type="entry name" value="RlpA-like domain"/>
    <property type="match status" value="1"/>
</dbReference>
<feature type="transmembrane region" description="Helical" evidence="2">
    <location>
        <begin position="12"/>
        <end position="31"/>
    </location>
</feature>
<evidence type="ECO:0000313" key="4">
    <source>
        <dbReference type="EMBL" id="MDZ8117153.1"/>
    </source>
</evidence>
<evidence type="ECO:0000256" key="1">
    <source>
        <dbReference type="ARBA" id="ARBA00022729"/>
    </source>
</evidence>
<sequence length="161" mass="18102">MMISKHRSACSAAVQYLFISICIVLLSGCATNRKRYRIPRSQKPEVIHMETTGYCNCGKCCGWKRNWKFQPVVAYGPNKGQPKAVGITAAGTEAGWGTIAADTRYYPFGTIMYIPDYGWGRVEDIGGAIKGQHIDLHFPSHKKALHWGRVWKDVKVWKPRG</sequence>
<dbReference type="CDD" id="cd14667">
    <property type="entry name" value="3D_containing_proteins"/>
    <property type="match status" value="1"/>
</dbReference>
<dbReference type="Proteomes" id="UP001290861">
    <property type="component" value="Unassembled WGS sequence"/>
</dbReference>
<keyword evidence="5" id="KW-1185">Reference proteome</keyword>
<evidence type="ECO:0000256" key="2">
    <source>
        <dbReference type="SAM" id="Phobius"/>
    </source>
</evidence>
<dbReference type="RefSeq" id="WP_322606958.1">
    <property type="nucleotide sequence ID" value="NZ_JARVCO010000002.1"/>
</dbReference>
<dbReference type="InterPro" id="IPR059180">
    <property type="entry name" value="3D_YorM"/>
</dbReference>
<gene>
    <name evidence="4" type="ORF">P9H32_00815</name>
</gene>
<dbReference type="InterPro" id="IPR036908">
    <property type="entry name" value="RlpA-like_sf"/>
</dbReference>
<keyword evidence="2" id="KW-0472">Membrane</keyword>
<dbReference type="PANTHER" id="PTHR39160:SF4">
    <property type="entry name" value="RESUSCITATION-PROMOTING FACTOR RPFB"/>
    <property type="match status" value="1"/>
</dbReference>
<dbReference type="InterPro" id="IPR010611">
    <property type="entry name" value="3D_dom"/>
</dbReference>
<dbReference type="EMBL" id="JARVCO010000002">
    <property type="protein sequence ID" value="MDZ8117153.1"/>
    <property type="molecule type" value="Genomic_DNA"/>
</dbReference>
<organism evidence="4 5">
    <name type="scientific">Pontiella agarivorans</name>
    <dbReference type="NCBI Taxonomy" id="3038953"/>
    <lineage>
        <taxon>Bacteria</taxon>
        <taxon>Pseudomonadati</taxon>
        <taxon>Kiritimatiellota</taxon>
        <taxon>Kiritimatiellia</taxon>
        <taxon>Kiritimatiellales</taxon>
        <taxon>Pontiellaceae</taxon>
        <taxon>Pontiella</taxon>
    </lineage>
</organism>
<proteinExistence type="predicted"/>
<dbReference type="PANTHER" id="PTHR39160">
    <property type="entry name" value="CELL WALL-BINDING PROTEIN YOCH"/>
    <property type="match status" value="1"/>
</dbReference>
<comment type="caution">
    <text evidence="4">The sequence shown here is derived from an EMBL/GenBank/DDBJ whole genome shotgun (WGS) entry which is preliminary data.</text>
</comment>
<keyword evidence="1" id="KW-0732">Signal</keyword>
<feature type="domain" description="3D" evidence="3">
    <location>
        <begin position="98"/>
        <end position="157"/>
    </location>
</feature>
<dbReference type="Pfam" id="PF06725">
    <property type="entry name" value="3D"/>
    <property type="match status" value="1"/>
</dbReference>
<reference evidence="4 5" key="1">
    <citation type="journal article" date="2024" name="Appl. Environ. Microbiol.">
        <title>Pontiella agarivorans sp. nov., a novel marine anaerobic bacterium capable of degrading macroalgal polysaccharides and fixing nitrogen.</title>
        <authorList>
            <person name="Liu N."/>
            <person name="Kivenson V."/>
            <person name="Peng X."/>
            <person name="Cui Z."/>
            <person name="Lankiewicz T.S."/>
            <person name="Gosselin K.M."/>
            <person name="English C.J."/>
            <person name="Blair E.M."/>
            <person name="O'Malley M.A."/>
            <person name="Valentine D.L."/>
        </authorList>
    </citation>
    <scope>NUCLEOTIDE SEQUENCE [LARGE SCALE GENOMIC DNA]</scope>
    <source>
        <strain evidence="4 5">NLcol2</strain>
    </source>
</reference>
<keyword evidence="2" id="KW-1133">Transmembrane helix</keyword>
<keyword evidence="2" id="KW-0812">Transmembrane</keyword>
<dbReference type="PROSITE" id="PS51257">
    <property type="entry name" value="PROKAR_LIPOPROTEIN"/>
    <property type="match status" value="1"/>
</dbReference>
<evidence type="ECO:0000313" key="5">
    <source>
        <dbReference type="Proteomes" id="UP001290861"/>
    </source>
</evidence>
<protein>
    <submittedName>
        <fullName evidence="4">3D domain-containing protein</fullName>
    </submittedName>
</protein>